<comment type="caution">
    <text evidence="1">The sequence shown here is derived from an EMBL/GenBank/DDBJ whole genome shotgun (WGS) entry which is preliminary data.</text>
</comment>
<protein>
    <submittedName>
        <fullName evidence="1">Uncharacterized protein</fullName>
    </submittedName>
</protein>
<sequence length="71" mass="8197">MLFGIENIYPKAWGRAAGSGSGYGFKRNCKEPAFTEYEVKQNVILLSDISAGQCMFRRYVFFTAKYGWNRR</sequence>
<dbReference type="Proteomes" id="UP000253208">
    <property type="component" value="Unassembled WGS sequence"/>
</dbReference>
<evidence type="ECO:0000313" key="2">
    <source>
        <dbReference type="Proteomes" id="UP000253208"/>
    </source>
</evidence>
<accession>A0A367G195</accession>
<proteinExistence type="predicted"/>
<gene>
    <name evidence="1" type="ORF">C4886_09690</name>
</gene>
<dbReference type="EMBL" id="PSQG01000012">
    <property type="protein sequence ID" value="RCH43679.1"/>
    <property type="molecule type" value="Genomic_DNA"/>
</dbReference>
<organism evidence="1 2">
    <name type="scientific">Blautia obeum</name>
    <dbReference type="NCBI Taxonomy" id="40520"/>
    <lineage>
        <taxon>Bacteria</taxon>
        <taxon>Bacillati</taxon>
        <taxon>Bacillota</taxon>
        <taxon>Clostridia</taxon>
        <taxon>Lachnospirales</taxon>
        <taxon>Lachnospiraceae</taxon>
        <taxon>Blautia</taxon>
    </lineage>
</organism>
<name>A0A367G195_9FIRM</name>
<reference evidence="1 2" key="1">
    <citation type="submission" date="2018-02" db="EMBL/GenBank/DDBJ databases">
        <title>Complete genome sequencing of Faecalibacterium prausnitzii strains isolated from the human gut.</title>
        <authorList>
            <person name="Fitzgerald B.C."/>
            <person name="Shkoporov A.N."/>
            <person name="Ross P.R."/>
            <person name="Hill C."/>
        </authorList>
    </citation>
    <scope>NUCLEOTIDE SEQUENCE [LARGE SCALE GENOMIC DNA]</scope>
    <source>
        <strain evidence="1 2">APC942/31-1</strain>
    </source>
</reference>
<evidence type="ECO:0000313" key="1">
    <source>
        <dbReference type="EMBL" id="RCH43679.1"/>
    </source>
</evidence>
<dbReference type="AlphaFoldDB" id="A0A367G195"/>